<keyword evidence="2" id="KW-1185">Reference proteome</keyword>
<comment type="caution">
    <text evidence="1">The sequence shown here is derived from an EMBL/GenBank/DDBJ whole genome shotgun (WGS) entry which is preliminary data.</text>
</comment>
<evidence type="ECO:0000313" key="1">
    <source>
        <dbReference type="EMBL" id="MFG3013629.1"/>
    </source>
</evidence>
<protein>
    <submittedName>
        <fullName evidence="1">Uncharacterized protein</fullName>
    </submittedName>
</protein>
<proteinExistence type="predicted"/>
<name>A0ABW7B8Z1_9ACTN</name>
<reference evidence="1 2" key="1">
    <citation type="submission" date="2024-10" db="EMBL/GenBank/DDBJ databases">
        <title>The Natural Products Discovery Center: Release of the First 8490 Sequenced Strains for Exploring Actinobacteria Biosynthetic Diversity.</title>
        <authorList>
            <person name="Kalkreuter E."/>
            <person name="Kautsar S.A."/>
            <person name="Yang D."/>
            <person name="Bader C.D."/>
            <person name="Teijaro C.N."/>
            <person name="Fluegel L."/>
            <person name="Davis C.M."/>
            <person name="Simpson J.R."/>
            <person name="Lauterbach L."/>
            <person name="Steele A.D."/>
            <person name="Gui C."/>
            <person name="Meng S."/>
            <person name="Li G."/>
            <person name="Viehrig K."/>
            <person name="Ye F."/>
            <person name="Su P."/>
            <person name="Kiefer A.F."/>
            <person name="Nichols A."/>
            <person name="Cepeda A.J."/>
            <person name="Yan W."/>
            <person name="Fan B."/>
            <person name="Jiang Y."/>
            <person name="Adhikari A."/>
            <person name="Zheng C.-J."/>
            <person name="Schuster L."/>
            <person name="Cowan T.M."/>
            <person name="Smanski M.J."/>
            <person name="Chevrette M.G."/>
            <person name="De Carvalho L.P.S."/>
            <person name="Shen B."/>
        </authorList>
    </citation>
    <scope>NUCLEOTIDE SEQUENCE [LARGE SCALE GENOMIC DNA]</scope>
    <source>
        <strain evidence="1 2">NPDC048320</strain>
    </source>
</reference>
<accession>A0ABW7B8Z1</accession>
<dbReference type="EMBL" id="JBICYV010000012">
    <property type="protein sequence ID" value="MFG3013629.1"/>
    <property type="molecule type" value="Genomic_DNA"/>
</dbReference>
<sequence>MRSNAKPARPNIWRSSILILLTFPFDDAEVPGQDESGDDRVAVSVNSCGNSMEVGKVLLADGVEPLQEAFALALGEHLGEGSDVTGQGIELRAIGQDGPEPELFDLGQSFGSAEDPSRHHAGCGRLCGDRQWRGALSRR</sequence>
<organism evidence="1 2">
    <name type="scientific">Streptomyces cinerochromogenes</name>
    <dbReference type="NCBI Taxonomy" id="66422"/>
    <lineage>
        <taxon>Bacteria</taxon>
        <taxon>Bacillati</taxon>
        <taxon>Actinomycetota</taxon>
        <taxon>Actinomycetes</taxon>
        <taxon>Kitasatosporales</taxon>
        <taxon>Streptomycetaceae</taxon>
        <taxon>Streptomyces</taxon>
    </lineage>
</organism>
<evidence type="ECO:0000313" key="2">
    <source>
        <dbReference type="Proteomes" id="UP001604267"/>
    </source>
</evidence>
<gene>
    <name evidence="1" type="ORF">ACGFZB_24860</name>
</gene>
<dbReference type="RefSeq" id="WP_392819764.1">
    <property type="nucleotide sequence ID" value="NZ_JBICYV010000012.1"/>
</dbReference>
<dbReference type="Proteomes" id="UP001604267">
    <property type="component" value="Unassembled WGS sequence"/>
</dbReference>